<evidence type="ECO:0000313" key="1">
    <source>
        <dbReference type="EMBL" id="APC43671.1"/>
    </source>
</evidence>
<accession>A0A1J0GRA8</accession>
<dbReference type="Proteomes" id="UP000225217">
    <property type="component" value="Segment"/>
</dbReference>
<keyword evidence="2" id="KW-1185">Reference proteome</keyword>
<dbReference type="EMBL" id="KX808132">
    <property type="protein sequence ID" value="APC43671.1"/>
    <property type="molecule type" value="Genomic_DNA"/>
</dbReference>
<organism evidence="1 2">
    <name type="scientific">Mycobacterium phage Amelie</name>
    <dbReference type="NCBI Taxonomy" id="1913035"/>
    <lineage>
        <taxon>Viruses</taxon>
        <taxon>Duplodnaviria</taxon>
        <taxon>Heunggongvirae</taxon>
        <taxon>Uroviricota</taxon>
        <taxon>Caudoviricetes</taxon>
        <taxon>Weiservirinae</taxon>
        <taxon>Anayavirus</taxon>
        <taxon>Anayavirus amelie</taxon>
    </lineage>
</organism>
<reference evidence="1 2" key="1">
    <citation type="submission" date="2016-08" db="EMBL/GenBank/DDBJ databases">
        <authorList>
            <person name="Grinspan D."/>
            <person name="Erlich J."/>
            <person name="Cui Z.D."/>
            <person name="Khazanchi R."/>
            <person name="Shaffer C.D."/>
            <person name="Hafer-Weston K.A."/>
            <person name="Elgin S.C.R."/>
            <person name="Klyczek K."/>
            <person name="Garlena R.A."/>
            <person name="Russell D.A."/>
            <person name="Pope W.H."/>
            <person name="Jacobs-Sera D."/>
            <person name="Hendrix R.W."/>
            <person name="Hatfull G.F."/>
        </authorList>
    </citation>
    <scope>NUCLEOTIDE SEQUENCE [LARGE SCALE GENOMIC DNA]</scope>
</reference>
<protein>
    <submittedName>
        <fullName evidence="1">Uncharacterized protein</fullName>
    </submittedName>
</protein>
<gene>
    <name evidence="1" type="ORF">SEA_AMELIE_74</name>
</gene>
<sequence length="139" mass="15056">MMVKGIEWTHPFRGEQGGYWSGYDPITWVATIAGIAFVLHMRGTDGAWNLNADGIDVGRFATSAEGMNGAIEYSKIAADKAKHDKPEHRVELFDVILKNGAVRHGETAESAAALPGTRVNGRIVCRACGGPWHRLVHGC</sequence>
<name>A0A1J0GRA8_9CAUD</name>
<proteinExistence type="predicted"/>
<evidence type="ECO:0000313" key="2">
    <source>
        <dbReference type="Proteomes" id="UP000225217"/>
    </source>
</evidence>